<dbReference type="Proteomes" id="UP000663760">
    <property type="component" value="Chromosome 16"/>
</dbReference>
<dbReference type="SUPFAM" id="SSF161033">
    <property type="entry name" value="Photosystem II reaction center protein M, PsbM"/>
    <property type="match status" value="1"/>
</dbReference>
<dbReference type="AlphaFoldDB" id="A0A7I8JS42"/>
<evidence type="ECO:0000256" key="1">
    <source>
        <dbReference type="ARBA" id="ARBA00022469"/>
    </source>
</evidence>
<keyword evidence="1" id="KW-0674">Reaction center</keyword>
<evidence type="ECO:0000256" key="4">
    <source>
        <dbReference type="ARBA" id="ARBA00022989"/>
    </source>
</evidence>
<dbReference type="InterPro" id="IPR037269">
    <property type="entry name" value="PSII_PsbM_sf"/>
</dbReference>
<keyword evidence="10" id="KW-1185">Reference proteome</keyword>
<accession>A0A7I8JS42</accession>
<organism evidence="8">
    <name type="scientific">Spirodela intermedia</name>
    <name type="common">Intermediate duckweed</name>
    <dbReference type="NCBI Taxonomy" id="51605"/>
    <lineage>
        <taxon>Eukaryota</taxon>
        <taxon>Viridiplantae</taxon>
        <taxon>Streptophyta</taxon>
        <taxon>Embryophyta</taxon>
        <taxon>Tracheophyta</taxon>
        <taxon>Spermatophyta</taxon>
        <taxon>Magnoliopsida</taxon>
        <taxon>Liliopsida</taxon>
        <taxon>Araceae</taxon>
        <taxon>Lemnoideae</taxon>
        <taxon>Spirodela</taxon>
    </lineage>
</organism>
<keyword evidence="2" id="KW-0602">Photosynthesis</keyword>
<name>A0A7I8JS42_SPIIN</name>
<evidence type="ECO:0000313" key="10">
    <source>
        <dbReference type="Proteomes" id="UP000663760"/>
    </source>
</evidence>
<dbReference type="GO" id="GO:0019684">
    <property type="term" value="P:photosynthesis, light reaction"/>
    <property type="evidence" value="ECO:0007669"/>
    <property type="project" value="InterPro"/>
</dbReference>
<feature type="transmembrane region" description="Helical" evidence="7">
    <location>
        <begin position="6"/>
        <end position="21"/>
    </location>
</feature>
<keyword evidence="6" id="KW-0604">Photosystem II</keyword>
<sequence length="22" mass="2375">MEVNITAFIATAVFILAPILLN</sequence>
<evidence type="ECO:0000313" key="8">
    <source>
        <dbReference type="EMBL" id="CAA2633114.1"/>
    </source>
</evidence>
<evidence type="ECO:0000256" key="3">
    <source>
        <dbReference type="ARBA" id="ARBA00022692"/>
    </source>
</evidence>
<keyword evidence="3 7" id="KW-0812">Transmembrane</keyword>
<keyword evidence="5 7" id="KW-0472">Membrane</keyword>
<evidence type="ECO:0000256" key="5">
    <source>
        <dbReference type="ARBA" id="ARBA00023136"/>
    </source>
</evidence>
<gene>
    <name evidence="8" type="ORF">SI7747_16018653</name>
    <name evidence="9" type="ORF">SI8410_16020077</name>
</gene>
<dbReference type="InterPro" id="IPR007826">
    <property type="entry name" value="PSII_PsbM"/>
</dbReference>
<evidence type="ECO:0000256" key="7">
    <source>
        <dbReference type="SAM" id="Phobius"/>
    </source>
</evidence>
<proteinExistence type="predicted"/>
<dbReference type="EMBL" id="LR746279">
    <property type="protein sequence ID" value="CAA7409399.1"/>
    <property type="molecule type" value="Genomic_DNA"/>
</dbReference>
<dbReference type="EMBL" id="LR743603">
    <property type="protein sequence ID" value="CAA2633114.1"/>
    <property type="molecule type" value="Genomic_DNA"/>
</dbReference>
<evidence type="ECO:0000313" key="9">
    <source>
        <dbReference type="EMBL" id="CAA7409399.1"/>
    </source>
</evidence>
<evidence type="ECO:0000256" key="6">
    <source>
        <dbReference type="ARBA" id="ARBA00023276"/>
    </source>
</evidence>
<keyword evidence="4 7" id="KW-1133">Transmembrane helix</keyword>
<evidence type="ECO:0000256" key="2">
    <source>
        <dbReference type="ARBA" id="ARBA00022531"/>
    </source>
</evidence>
<reference evidence="8" key="1">
    <citation type="submission" date="2019-12" db="EMBL/GenBank/DDBJ databases">
        <authorList>
            <person name="Scholz U."/>
            <person name="Mascher M."/>
            <person name="Fiebig A."/>
        </authorList>
    </citation>
    <scope>NUCLEOTIDE SEQUENCE</scope>
</reference>
<protein>
    <submittedName>
        <fullName evidence="8">Uncharacterized protein</fullName>
    </submittedName>
</protein>
<dbReference type="Pfam" id="PF05151">
    <property type="entry name" value="PsbM"/>
    <property type="match status" value="1"/>
</dbReference>
<dbReference type="GO" id="GO:0009523">
    <property type="term" value="C:photosystem II"/>
    <property type="evidence" value="ECO:0007669"/>
    <property type="project" value="UniProtKB-KW"/>
</dbReference>